<dbReference type="PANTHER" id="PTHR12001">
    <property type="entry name" value="GERANYLGERANYL PYROPHOSPHATE SYNTHASE"/>
    <property type="match status" value="1"/>
</dbReference>
<dbReference type="PROSITE" id="PS00723">
    <property type="entry name" value="POLYPRENYL_SYNTHASE_1"/>
    <property type="match status" value="1"/>
</dbReference>
<dbReference type="PANTHER" id="PTHR12001:SF69">
    <property type="entry name" value="ALL TRANS-POLYPRENYL-DIPHOSPHATE SYNTHASE PDSS1"/>
    <property type="match status" value="1"/>
</dbReference>
<dbReference type="GO" id="GO:0004659">
    <property type="term" value="F:prenyltransferase activity"/>
    <property type="evidence" value="ECO:0007669"/>
    <property type="project" value="InterPro"/>
</dbReference>
<protein>
    <submittedName>
        <fullName evidence="6">Polyprenyl synthetase family protein</fullName>
    </submittedName>
</protein>
<evidence type="ECO:0000256" key="3">
    <source>
        <dbReference type="ARBA" id="ARBA00022679"/>
    </source>
</evidence>
<evidence type="ECO:0000313" key="7">
    <source>
        <dbReference type="Proteomes" id="UP001164733"/>
    </source>
</evidence>
<dbReference type="Proteomes" id="UP001164733">
    <property type="component" value="Chromosome"/>
</dbReference>
<dbReference type="RefSeq" id="WP_216123740.1">
    <property type="nucleotide sequence ID" value="NZ_CP086239.1"/>
</dbReference>
<reference evidence="6" key="1">
    <citation type="submission" date="2021-11" db="EMBL/GenBank/DDBJ databases">
        <title>Clostridia strains as spoilage organisms.</title>
        <authorList>
            <person name="Wambui J."/>
            <person name="Stevens M.J.A."/>
            <person name="Stephan R."/>
        </authorList>
    </citation>
    <scope>NUCLEOTIDE SEQUENCE</scope>
    <source>
        <strain evidence="6">CF009</strain>
    </source>
</reference>
<keyword evidence="4" id="KW-0479">Metal-binding</keyword>
<comment type="similarity">
    <text evidence="2">Belongs to the FPP/GGPP synthase family.</text>
</comment>
<organism evidence="6 7">
    <name type="scientific">Clostridium estertheticum</name>
    <dbReference type="NCBI Taxonomy" id="238834"/>
    <lineage>
        <taxon>Bacteria</taxon>
        <taxon>Bacillati</taxon>
        <taxon>Bacillota</taxon>
        <taxon>Clostridia</taxon>
        <taxon>Eubacteriales</taxon>
        <taxon>Clostridiaceae</taxon>
        <taxon>Clostridium</taxon>
    </lineage>
</organism>
<evidence type="ECO:0000256" key="5">
    <source>
        <dbReference type="ARBA" id="ARBA00022842"/>
    </source>
</evidence>
<dbReference type="EMBL" id="CP086239">
    <property type="protein sequence ID" value="WAG59175.1"/>
    <property type="molecule type" value="Genomic_DNA"/>
</dbReference>
<dbReference type="AlphaFoldDB" id="A0AA47EFK9"/>
<dbReference type="InterPro" id="IPR033749">
    <property type="entry name" value="Polyprenyl_synt_CS"/>
</dbReference>
<evidence type="ECO:0000256" key="2">
    <source>
        <dbReference type="ARBA" id="ARBA00006706"/>
    </source>
</evidence>
<keyword evidence="5" id="KW-0460">Magnesium</keyword>
<dbReference type="Pfam" id="PF00348">
    <property type="entry name" value="polyprenyl_synt"/>
    <property type="match status" value="1"/>
</dbReference>
<comment type="cofactor">
    <cofactor evidence="1">
        <name>Mg(2+)</name>
        <dbReference type="ChEBI" id="CHEBI:18420"/>
    </cofactor>
</comment>
<evidence type="ECO:0000256" key="1">
    <source>
        <dbReference type="ARBA" id="ARBA00001946"/>
    </source>
</evidence>
<dbReference type="InterPro" id="IPR000092">
    <property type="entry name" value="Polyprenyl_synt"/>
</dbReference>
<gene>
    <name evidence="6" type="ORF">LL038_16210</name>
</gene>
<dbReference type="GO" id="GO:0046872">
    <property type="term" value="F:metal ion binding"/>
    <property type="evidence" value="ECO:0007669"/>
    <property type="project" value="UniProtKB-KW"/>
</dbReference>
<dbReference type="GO" id="GO:0008299">
    <property type="term" value="P:isoprenoid biosynthetic process"/>
    <property type="evidence" value="ECO:0007669"/>
    <property type="project" value="InterPro"/>
</dbReference>
<sequence>MQFKDIYYPISKDLNLVEKELRKTCENLSTNYLQEIIGYFFKIPGKRLRPTLALLSSGIINNNLPESTNNQLIKYATGLELMHSASLIHDDVLDNDMVRRGQKTLNEIYGNKIAVLAGDVVYSLAFSTLSSSLPKEFKQTIVELTENMCASEVIQAEIMLPTREIYLDIIRGKTALFMSVSCKIAAALAGATKEQVNSIEEYGLNLGMAYQIMDDCMDKDVYAELNITSEDAKLYGDIAISSLKTFEDSVYKVSLINLVNFILSLSHTK</sequence>
<keyword evidence="3" id="KW-0808">Transferase</keyword>
<proteinExistence type="inferred from homology"/>
<dbReference type="SFLD" id="SFLDS00005">
    <property type="entry name" value="Isoprenoid_Synthase_Type_I"/>
    <property type="match status" value="1"/>
</dbReference>
<accession>A0AA47EFK9</accession>
<evidence type="ECO:0000313" key="6">
    <source>
        <dbReference type="EMBL" id="WAG59175.1"/>
    </source>
</evidence>
<dbReference type="CDD" id="cd00685">
    <property type="entry name" value="Trans_IPPS_HT"/>
    <property type="match status" value="1"/>
</dbReference>
<evidence type="ECO:0000256" key="4">
    <source>
        <dbReference type="ARBA" id="ARBA00022723"/>
    </source>
</evidence>
<name>A0AA47EFK9_9CLOT</name>